<dbReference type="GeneID" id="8848400"/>
<keyword evidence="3" id="KW-0813">Transport</keyword>
<evidence type="ECO:0000256" key="3">
    <source>
        <dbReference type="ARBA" id="ARBA00022448"/>
    </source>
</evidence>
<dbReference type="KEGG" id="ngr:NAEGRDRAFT_57076"/>
<evidence type="ECO:0000256" key="4">
    <source>
        <dbReference type="ARBA" id="ARBA00022692"/>
    </source>
</evidence>
<keyword evidence="4 11" id="KW-0812">Transmembrane</keyword>
<evidence type="ECO:0000256" key="5">
    <source>
        <dbReference type="ARBA" id="ARBA00022824"/>
    </source>
</evidence>
<dbReference type="GO" id="GO:0005789">
    <property type="term" value="C:endoplasmic reticulum membrane"/>
    <property type="evidence" value="ECO:0007669"/>
    <property type="project" value="UniProtKB-SubCell"/>
</dbReference>
<dbReference type="GO" id="GO:0015031">
    <property type="term" value="P:protein transport"/>
    <property type="evidence" value="ECO:0007669"/>
    <property type="project" value="UniProtKB-KW"/>
</dbReference>
<organism evidence="13">
    <name type="scientific">Naegleria gruberi</name>
    <name type="common">Amoeba</name>
    <dbReference type="NCBI Taxonomy" id="5762"/>
    <lineage>
        <taxon>Eukaryota</taxon>
        <taxon>Discoba</taxon>
        <taxon>Heterolobosea</taxon>
        <taxon>Tetramitia</taxon>
        <taxon>Eutetramitia</taxon>
        <taxon>Vahlkampfiidae</taxon>
        <taxon>Naegleria</taxon>
    </lineage>
</organism>
<dbReference type="VEuPathDB" id="AmoebaDB:NAEGRDRAFT_57076"/>
<evidence type="ECO:0008006" key="14">
    <source>
        <dbReference type="Google" id="ProtNLM"/>
    </source>
</evidence>
<feature type="coiled-coil region" evidence="10">
    <location>
        <begin position="113"/>
        <end position="162"/>
    </location>
</feature>
<evidence type="ECO:0000256" key="10">
    <source>
        <dbReference type="SAM" id="Coils"/>
    </source>
</evidence>
<dbReference type="RefSeq" id="XP_002681214.1">
    <property type="nucleotide sequence ID" value="XM_002681168.1"/>
</dbReference>
<keyword evidence="13" id="KW-1185">Reference proteome</keyword>
<proteinExistence type="inferred from homology"/>
<keyword evidence="9 11" id="KW-0472">Membrane</keyword>
<evidence type="ECO:0000256" key="11">
    <source>
        <dbReference type="SAM" id="Phobius"/>
    </source>
</evidence>
<sequence length="219" mass="25469">MESFENVLQLQKLLTFCSDARDLLIHIENPFIKAYGVDAYNQVEEEFNLVNERIQKLYQSKKQFKYVELPSLPETDSLSKIVSNIQKHLIEQKNQESSLLDEFGELNEDDDLQANEQEEVDTQQKEQEKTKEELSKLTSMLKEKAQQVNEFIKSDVDSIKRKSVILEKSKSSLDRAQTDLNQQISLAKTYLYSQITFIVVVLISFVFMLLLITVIPRII</sequence>
<protein>
    <recommendedName>
        <fullName evidence="14">V-SNARE coiled-coil homology domain-containing protein</fullName>
    </recommendedName>
</protein>
<reference evidence="12 13" key="1">
    <citation type="journal article" date="2010" name="Cell">
        <title>The genome of Naegleria gruberi illuminates early eukaryotic versatility.</title>
        <authorList>
            <person name="Fritz-Laylin L.K."/>
            <person name="Prochnik S.E."/>
            <person name="Ginger M.L."/>
            <person name="Dacks J.B."/>
            <person name="Carpenter M.L."/>
            <person name="Field M.C."/>
            <person name="Kuo A."/>
            <person name="Paredez A."/>
            <person name="Chapman J."/>
            <person name="Pham J."/>
            <person name="Shu S."/>
            <person name="Neupane R."/>
            <person name="Cipriano M."/>
            <person name="Mancuso J."/>
            <person name="Tu H."/>
            <person name="Salamov A."/>
            <person name="Lindquist E."/>
            <person name="Shapiro H."/>
            <person name="Lucas S."/>
            <person name="Grigoriev I.V."/>
            <person name="Cande W.Z."/>
            <person name="Fulton C."/>
            <person name="Rokhsar D.S."/>
            <person name="Dawson S.C."/>
        </authorList>
    </citation>
    <scope>NUCLEOTIDE SEQUENCE [LARGE SCALE GENOMIC DNA]</scope>
    <source>
        <strain evidence="12 13">NEG-M</strain>
    </source>
</reference>
<feature type="transmembrane region" description="Helical" evidence="11">
    <location>
        <begin position="191"/>
        <end position="215"/>
    </location>
</feature>
<dbReference type="EMBL" id="GG738851">
    <property type="protein sequence ID" value="EFC48470.1"/>
    <property type="molecule type" value="Genomic_DNA"/>
</dbReference>
<dbReference type="InterPro" id="IPR019150">
    <property type="entry name" value="Vesicle_transport_protein_Use1"/>
</dbReference>
<evidence type="ECO:0000256" key="1">
    <source>
        <dbReference type="ARBA" id="ARBA00004163"/>
    </source>
</evidence>
<evidence type="ECO:0000313" key="13">
    <source>
        <dbReference type="Proteomes" id="UP000006671"/>
    </source>
</evidence>
<comment type="subcellular location">
    <subcellularLocation>
        <location evidence="1">Endoplasmic reticulum membrane</location>
        <topology evidence="1">Single-pass type IV membrane protein</topology>
    </subcellularLocation>
</comment>
<dbReference type="GO" id="GO:0031201">
    <property type="term" value="C:SNARE complex"/>
    <property type="evidence" value="ECO:0007669"/>
    <property type="project" value="TreeGrafter"/>
</dbReference>
<gene>
    <name evidence="12" type="ORF">NAEGRDRAFT_57076</name>
</gene>
<keyword evidence="8 11" id="KW-1133">Transmembrane helix</keyword>
<dbReference type="Proteomes" id="UP000006671">
    <property type="component" value="Unassembled WGS sequence"/>
</dbReference>
<evidence type="ECO:0000256" key="2">
    <source>
        <dbReference type="ARBA" id="ARBA00007891"/>
    </source>
</evidence>
<name>D2V475_NAEGR</name>
<comment type="similarity">
    <text evidence="2">Belongs to the USE1 family.</text>
</comment>
<dbReference type="FunCoup" id="D2V475">
    <property type="interactions" value="9"/>
</dbReference>
<dbReference type="AlphaFoldDB" id="D2V475"/>
<evidence type="ECO:0000313" key="12">
    <source>
        <dbReference type="EMBL" id="EFC48470.1"/>
    </source>
</evidence>
<keyword evidence="5" id="KW-0256">Endoplasmic reticulum</keyword>
<evidence type="ECO:0000256" key="6">
    <source>
        <dbReference type="ARBA" id="ARBA00022892"/>
    </source>
</evidence>
<dbReference type="Pfam" id="PF09753">
    <property type="entry name" value="Use1"/>
    <property type="match status" value="1"/>
</dbReference>
<dbReference type="PANTHER" id="PTHR13050">
    <property type="entry name" value="USE1-LIKE PROTEIN"/>
    <property type="match status" value="1"/>
</dbReference>
<evidence type="ECO:0000256" key="9">
    <source>
        <dbReference type="ARBA" id="ARBA00023136"/>
    </source>
</evidence>
<keyword evidence="6" id="KW-0931">ER-Golgi transport</keyword>
<keyword evidence="10" id="KW-0175">Coiled coil</keyword>
<dbReference type="OMA" id="CTRNIQK"/>
<evidence type="ECO:0000256" key="7">
    <source>
        <dbReference type="ARBA" id="ARBA00022927"/>
    </source>
</evidence>
<dbReference type="GO" id="GO:0005484">
    <property type="term" value="F:SNAP receptor activity"/>
    <property type="evidence" value="ECO:0007669"/>
    <property type="project" value="TreeGrafter"/>
</dbReference>
<dbReference type="OrthoDB" id="10358667at2759"/>
<dbReference type="PANTHER" id="PTHR13050:SF7">
    <property type="entry name" value="VESICLE TRANSPORT PROTEIN USE1"/>
    <property type="match status" value="1"/>
</dbReference>
<dbReference type="InParanoid" id="D2V475"/>
<accession>D2V475</accession>
<keyword evidence="7" id="KW-0653">Protein transport</keyword>
<dbReference type="GO" id="GO:0006890">
    <property type="term" value="P:retrograde vesicle-mediated transport, Golgi to endoplasmic reticulum"/>
    <property type="evidence" value="ECO:0007669"/>
    <property type="project" value="TreeGrafter"/>
</dbReference>
<evidence type="ECO:0000256" key="8">
    <source>
        <dbReference type="ARBA" id="ARBA00022989"/>
    </source>
</evidence>